<proteinExistence type="predicted"/>
<evidence type="ECO:0000313" key="2">
    <source>
        <dbReference type="EMBL" id="CCG01363.1"/>
    </source>
</evidence>
<keyword evidence="1" id="KW-1133">Transmembrane helix</keyword>
<dbReference type="EMBL" id="FO117623">
    <property type="protein sequence ID" value="CCG01363.1"/>
    <property type="molecule type" value="Genomic_DNA"/>
</dbReference>
<keyword evidence="3" id="KW-1185">Reference proteome</keyword>
<accession>H6RN10</accession>
<name>H6RN10_BLASD</name>
<dbReference type="RefSeq" id="WP_014374279.1">
    <property type="nucleotide sequence ID" value="NC_016943.1"/>
</dbReference>
<reference evidence="2 3" key="1">
    <citation type="journal article" date="2012" name="J. Bacteriol.">
        <title>Genome Sequence of Blastococcus saxobsidens DD2, a Stone-Inhabiting Bacterium.</title>
        <authorList>
            <person name="Chouaia B."/>
            <person name="Crotti E."/>
            <person name="Brusetti L."/>
            <person name="Daffonchio D."/>
            <person name="Essoussi I."/>
            <person name="Nouioui I."/>
            <person name="Sbissi I."/>
            <person name="Ghodhbane-Gtari F."/>
            <person name="Gtari M."/>
            <person name="Vacherie B."/>
            <person name="Barbe V."/>
            <person name="Medigue C."/>
            <person name="Gury J."/>
            <person name="Pujic P."/>
            <person name="Normand P."/>
        </authorList>
    </citation>
    <scope>NUCLEOTIDE SEQUENCE [LARGE SCALE GENOMIC DNA]</scope>
    <source>
        <strain evidence="2 3">DD2</strain>
    </source>
</reference>
<reference evidence="3" key="2">
    <citation type="submission" date="2012-02" db="EMBL/GenBank/DDBJ databases">
        <title>Complete genome sequence of Blastococcus saxobsidens strain DD2.</title>
        <authorList>
            <person name="Genoscope."/>
        </authorList>
    </citation>
    <scope>NUCLEOTIDE SEQUENCE [LARGE SCALE GENOMIC DNA]</scope>
    <source>
        <strain evidence="3">DD2</strain>
    </source>
</reference>
<feature type="transmembrane region" description="Helical" evidence="1">
    <location>
        <begin position="225"/>
        <end position="245"/>
    </location>
</feature>
<feature type="transmembrane region" description="Helical" evidence="1">
    <location>
        <begin position="6"/>
        <end position="28"/>
    </location>
</feature>
<dbReference type="Proteomes" id="UP000007517">
    <property type="component" value="Chromosome"/>
</dbReference>
<sequence>MPWLWIVGGLVVWLVLATLLAVVIGRGIRLADRGTAPAGPAARRPRRRAVPLPPVGIALAGLAVALMATGYALRLAGATGPAAQLFSMDAPASLPRLYVTALFGAAALVAVAGAATTRRSWWLAVGLVAAGIAAVKAGSTVHVEGVRALADVVGARGAVVVSVLAAAVVLSALWFLSRTDRRDRRRVLGALSGYAVAAVGLPAAATVAPGSWAITVTFVEESGEALAGVAFLMAVLVGVAPRLALPADWALRRTADAHSLEVADVLPGRPGAGGTTRA</sequence>
<protein>
    <submittedName>
        <fullName evidence="2">Uncharacterized protein</fullName>
    </submittedName>
</protein>
<feature type="transmembrane region" description="Helical" evidence="1">
    <location>
        <begin position="187"/>
        <end position="205"/>
    </location>
</feature>
<dbReference type="AlphaFoldDB" id="H6RN10"/>
<feature type="transmembrane region" description="Helical" evidence="1">
    <location>
        <begin position="49"/>
        <end position="73"/>
    </location>
</feature>
<organism evidence="2 3">
    <name type="scientific">Blastococcus saxobsidens (strain DD2)</name>
    <dbReference type="NCBI Taxonomy" id="1146883"/>
    <lineage>
        <taxon>Bacteria</taxon>
        <taxon>Bacillati</taxon>
        <taxon>Actinomycetota</taxon>
        <taxon>Actinomycetes</taxon>
        <taxon>Geodermatophilales</taxon>
        <taxon>Geodermatophilaceae</taxon>
        <taxon>Blastococcus</taxon>
    </lineage>
</organism>
<feature type="transmembrane region" description="Helical" evidence="1">
    <location>
        <begin position="121"/>
        <end position="141"/>
    </location>
</feature>
<dbReference type="HOGENOM" id="CLU_999893_0_0_11"/>
<dbReference type="OrthoDB" id="5195638at2"/>
<evidence type="ECO:0000256" key="1">
    <source>
        <dbReference type="SAM" id="Phobius"/>
    </source>
</evidence>
<feature type="transmembrane region" description="Helical" evidence="1">
    <location>
        <begin position="93"/>
        <end position="114"/>
    </location>
</feature>
<gene>
    <name evidence="2" type="ordered locus">BLASA_0390</name>
</gene>
<feature type="transmembrane region" description="Helical" evidence="1">
    <location>
        <begin position="153"/>
        <end position="175"/>
    </location>
</feature>
<evidence type="ECO:0000313" key="3">
    <source>
        <dbReference type="Proteomes" id="UP000007517"/>
    </source>
</evidence>
<keyword evidence="1" id="KW-0472">Membrane</keyword>
<keyword evidence="1" id="KW-0812">Transmembrane</keyword>
<dbReference type="KEGG" id="bsd:BLASA_0390"/>